<dbReference type="InterPro" id="IPR008969">
    <property type="entry name" value="CarboxyPept-like_regulatory"/>
</dbReference>
<evidence type="ECO:0000256" key="9">
    <source>
        <dbReference type="ARBA" id="ARBA00023237"/>
    </source>
</evidence>
<dbReference type="Gene3D" id="2.170.130.10">
    <property type="entry name" value="TonB-dependent receptor, plug domain"/>
    <property type="match status" value="1"/>
</dbReference>
<reference evidence="15 16" key="1">
    <citation type="submission" date="2020-01" db="EMBL/GenBank/DDBJ databases">
        <title>Muricauda sediminis sp.nov. 40Bstr401.</title>
        <authorList>
            <person name="Xue Z."/>
            <person name="Zhu S."/>
            <person name="Ren N."/>
            <person name="Chen T."/>
            <person name="Chen X."/>
            <person name="Chen J."/>
            <person name="Yang J."/>
        </authorList>
    </citation>
    <scope>NUCLEOTIDE SEQUENCE [LARGE SCALE GENOMIC DNA]</scope>
    <source>
        <strain evidence="15 16">40Bstr401</strain>
    </source>
</reference>
<keyword evidence="8" id="KW-0675">Receptor</keyword>
<organism evidence="15 16">
    <name type="scientific">Flagellimonas sediminis</name>
    <dbReference type="NCBI Taxonomy" id="2696468"/>
    <lineage>
        <taxon>Bacteria</taxon>
        <taxon>Pseudomonadati</taxon>
        <taxon>Bacteroidota</taxon>
        <taxon>Flavobacteriia</taxon>
        <taxon>Flavobacteriales</taxon>
        <taxon>Flavobacteriaceae</taxon>
        <taxon>Flagellimonas</taxon>
    </lineage>
</organism>
<dbReference type="Gene3D" id="2.60.40.1120">
    <property type="entry name" value="Carboxypeptidase-like, regulatory domain"/>
    <property type="match status" value="1"/>
</dbReference>
<dbReference type="InterPro" id="IPR039426">
    <property type="entry name" value="TonB-dep_rcpt-like"/>
</dbReference>
<keyword evidence="4 10" id="KW-0812">Transmembrane</keyword>
<dbReference type="InterPro" id="IPR036942">
    <property type="entry name" value="Beta-barrel_TonB_sf"/>
</dbReference>
<protein>
    <submittedName>
        <fullName evidence="15">SusC/RagA family TonB-linked outer membrane protein</fullName>
    </submittedName>
</protein>
<evidence type="ECO:0000256" key="11">
    <source>
        <dbReference type="RuleBase" id="RU003357"/>
    </source>
</evidence>
<dbReference type="GO" id="GO:0044718">
    <property type="term" value="P:siderophore transmembrane transport"/>
    <property type="evidence" value="ECO:0007669"/>
    <property type="project" value="TreeGrafter"/>
</dbReference>
<dbReference type="NCBIfam" id="TIGR04056">
    <property type="entry name" value="OMP_RagA_SusC"/>
    <property type="match status" value="1"/>
</dbReference>
<evidence type="ECO:0000256" key="4">
    <source>
        <dbReference type="ARBA" id="ARBA00022692"/>
    </source>
</evidence>
<keyword evidence="5 12" id="KW-0732">Signal</keyword>
<keyword evidence="9 10" id="KW-0998">Cell outer membrane</keyword>
<proteinExistence type="inferred from homology"/>
<dbReference type="EMBL" id="JAAAMI010000004">
    <property type="protein sequence ID" value="NDV43705.1"/>
    <property type="molecule type" value="Genomic_DNA"/>
</dbReference>
<dbReference type="AlphaFoldDB" id="A0A6I5KUM8"/>
<evidence type="ECO:0000256" key="5">
    <source>
        <dbReference type="ARBA" id="ARBA00022729"/>
    </source>
</evidence>
<feature type="signal peptide" evidence="12">
    <location>
        <begin position="1"/>
        <end position="22"/>
    </location>
</feature>
<dbReference type="InterPro" id="IPR037066">
    <property type="entry name" value="Plug_dom_sf"/>
</dbReference>
<dbReference type="PROSITE" id="PS52016">
    <property type="entry name" value="TONB_DEPENDENT_REC_3"/>
    <property type="match status" value="1"/>
</dbReference>
<dbReference type="GO" id="GO:0009279">
    <property type="term" value="C:cell outer membrane"/>
    <property type="evidence" value="ECO:0007669"/>
    <property type="project" value="UniProtKB-SubCell"/>
</dbReference>
<comment type="similarity">
    <text evidence="10 11">Belongs to the TonB-dependent receptor family.</text>
</comment>
<dbReference type="Gene3D" id="2.40.170.20">
    <property type="entry name" value="TonB-dependent receptor, beta-barrel domain"/>
    <property type="match status" value="1"/>
</dbReference>
<evidence type="ECO:0000256" key="1">
    <source>
        <dbReference type="ARBA" id="ARBA00004571"/>
    </source>
</evidence>
<keyword evidence="6 11" id="KW-0798">TonB box</keyword>
<dbReference type="GO" id="GO:0015344">
    <property type="term" value="F:siderophore uptake transmembrane transporter activity"/>
    <property type="evidence" value="ECO:0007669"/>
    <property type="project" value="TreeGrafter"/>
</dbReference>
<dbReference type="PANTHER" id="PTHR30069:SF29">
    <property type="entry name" value="HEMOGLOBIN AND HEMOGLOBIN-HAPTOGLOBIN-BINDING PROTEIN 1-RELATED"/>
    <property type="match status" value="1"/>
</dbReference>
<dbReference type="Pfam" id="PF13715">
    <property type="entry name" value="CarbopepD_reg_2"/>
    <property type="match status" value="1"/>
</dbReference>
<evidence type="ECO:0000259" key="13">
    <source>
        <dbReference type="Pfam" id="PF00593"/>
    </source>
</evidence>
<comment type="caution">
    <text evidence="15">The sequence shown here is derived from an EMBL/GenBank/DDBJ whole genome shotgun (WGS) entry which is preliminary data.</text>
</comment>
<feature type="domain" description="TonB-dependent receptor plug" evidence="14">
    <location>
        <begin position="117"/>
        <end position="238"/>
    </location>
</feature>
<evidence type="ECO:0000256" key="10">
    <source>
        <dbReference type="PROSITE-ProRule" id="PRU01360"/>
    </source>
</evidence>
<dbReference type="InterPro" id="IPR012910">
    <property type="entry name" value="Plug_dom"/>
</dbReference>
<evidence type="ECO:0000256" key="8">
    <source>
        <dbReference type="ARBA" id="ARBA00023170"/>
    </source>
</evidence>
<dbReference type="Pfam" id="PF07715">
    <property type="entry name" value="Plug"/>
    <property type="match status" value="1"/>
</dbReference>
<dbReference type="SUPFAM" id="SSF49464">
    <property type="entry name" value="Carboxypeptidase regulatory domain-like"/>
    <property type="match status" value="1"/>
</dbReference>
<evidence type="ECO:0000256" key="2">
    <source>
        <dbReference type="ARBA" id="ARBA00022448"/>
    </source>
</evidence>
<feature type="domain" description="TonB-dependent receptor-like beta-barrel" evidence="13">
    <location>
        <begin position="454"/>
        <end position="856"/>
    </location>
</feature>
<dbReference type="SUPFAM" id="SSF56935">
    <property type="entry name" value="Porins"/>
    <property type="match status" value="1"/>
</dbReference>
<evidence type="ECO:0000256" key="7">
    <source>
        <dbReference type="ARBA" id="ARBA00023136"/>
    </source>
</evidence>
<comment type="subcellular location">
    <subcellularLocation>
        <location evidence="1 10">Cell outer membrane</location>
        <topology evidence="1 10">Multi-pass membrane protein</topology>
    </subcellularLocation>
</comment>
<dbReference type="Proteomes" id="UP000468707">
    <property type="component" value="Unassembled WGS sequence"/>
</dbReference>
<dbReference type="InterPro" id="IPR023996">
    <property type="entry name" value="TonB-dep_OMP_SusC/RagA"/>
</dbReference>
<evidence type="ECO:0000313" key="15">
    <source>
        <dbReference type="EMBL" id="NDV43705.1"/>
    </source>
</evidence>
<accession>A0A6I5KUM8</accession>
<dbReference type="Pfam" id="PF00593">
    <property type="entry name" value="TonB_dep_Rec_b-barrel"/>
    <property type="match status" value="1"/>
</dbReference>
<keyword evidence="2 10" id="KW-0813">Transport</keyword>
<evidence type="ECO:0000313" key="16">
    <source>
        <dbReference type="Proteomes" id="UP000468707"/>
    </source>
</evidence>
<evidence type="ECO:0000256" key="3">
    <source>
        <dbReference type="ARBA" id="ARBA00022452"/>
    </source>
</evidence>
<dbReference type="InterPro" id="IPR000531">
    <property type="entry name" value="Beta-barrel_TonB"/>
</dbReference>
<dbReference type="PANTHER" id="PTHR30069">
    <property type="entry name" value="TONB-DEPENDENT OUTER MEMBRANE RECEPTOR"/>
    <property type="match status" value="1"/>
</dbReference>
<sequence length="1073" mass="115639">MRTKLNGLLTLLLAFVVHISFAQDKTITGTVTDAHGLPLPGVNIVVEGTTTGTQTDFDGNYAISASAGQTLLFTYIGQKPSTRVVGAASVINVQMVEDTQALEEVVVTAQGIKREKKALGYAVSSVGEEDLEQRADGDVARVLSGKASGVNITAAGGMAGSGTNVVIRGLSSFSGSNQALFVVDGVPFSSDTNAGGFLSGNTGSSRFLDLDPNNIANVEVLKGLAAATLYGTQGKNGVILITTKAGAGSGGSKKTEITVNQSYFVNAMASLPDYQDEYGGGFDQAFGWFFSNWGPSFRRDGVAGWGNQAAIDDQGTVPHPYSTTSIAKTRAAFPELQNARYAWKPYDSVEDFFSPGGVSSTSVNINGGTADGNTSFNVNTGYLNDVSFVPGNKLDRFNISVGGRSKLTNKFTISAAMNFSRTDYTSPPIAASRGNGSLGLSLFGHVFFTPRNVDLMGLPYENPIDKSSVYYRNGNDIINPRWILNNISNNQLTNRFFWNASATYALSDNLDVTYRGGMDFYNERNTQYSNKGGVGFTSAIFGFLNTFDNNNTIWDHYLALNGNYDLSEKLGMTFTAGATTRSNIYDRQGVASTGQLVYGVTRHFNYSNQTPIQYTERRNIAGILGQVTLDYDNMLFLTGSTRTDWVSNLITENNSRTYPSGSISFLPTAAFPELQSQGGLNFLKLRAGVGSSATFPTGYPTVSIVEQSTQVFGEGGETTTNQVAGFKANPDLKPELLTEYELGFESKFFNNRVSLDFTYFNRVTKDLIVSEPLSPSTGFTFTQSNVGKIEGDGFEIDASIDWFRSDSPGGFNWSTRANFSTYKPVVTEQEQDIIIYAGSSTLFVGGNAAIKGKPLGSIVGTAVGRDADGNFLVNDVGDYVIVEQDLDGNVPIIGDPNPDFISNFINNISYKNWNFGFQVNWTKGGDMMSSTIATLLGRGLITETLDRENTYILPGVNQTTGEPNTVQTNNSSYYFDNILFGPAELKIYDASVVRLQEVSLGYSFPSKFLDKTPFGSLSITAQGFNLWYEAYNTPKGASFDPNVQGAGIGNSQGFDFINGPSAKKYGISVKVTF</sequence>
<keyword evidence="7 10" id="KW-0472">Membrane</keyword>
<dbReference type="RefSeq" id="WP_163635148.1">
    <property type="nucleotide sequence ID" value="NZ_JAAAMI010000004.1"/>
</dbReference>
<keyword evidence="3 10" id="KW-1134">Transmembrane beta strand</keyword>
<evidence type="ECO:0000256" key="6">
    <source>
        <dbReference type="ARBA" id="ARBA00023077"/>
    </source>
</evidence>
<evidence type="ECO:0000259" key="14">
    <source>
        <dbReference type="Pfam" id="PF07715"/>
    </source>
</evidence>
<keyword evidence="16" id="KW-1185">Reference proteome</keyword>
<feature type="chain" id="PRO_5026313864" evidence="12">
    <location>
        <begin position="23"/>
        <end position="1073"/>
    </location>
</feature>
<evidence type="ECO:0000256" key="12">
    <source>
        <dbReference type="SAM" id="SignalP"/>
    </source>
</evidence>
<gene>
    <name evidence="15" type="ORF">GTK07_10250</name>
</gene>
<name>A0A6I5KUM8_9FLAO</name>